<name>A0ABQ4BDZ3_9ACTN</name>
<dbReference type="Proteomes" id="UP000624709">
    <property type="component" value="Unassembled WGS sequence"/>
</dbReference>
<accession>A0ABQ4BDZ3</accession>
<evidence type="ECO:0000313" key="2">
    <source>
        <dbReference type="Proteomes" id="UP000624709"/>
    </source>
</evidence>
<dbReference type="EMBL" id="BOMS01000076">
    <property type="protein sequence ID" value="GIE68898.1"/>
    <property type="molecule type" value="Genomic_DNA"/>
</dbReference>
<keyword evidence="2" id="KW-1185">Reference proteome</keyword>
<reference evidence="1 2" key="1">
    <citation type="submission" date="2021-01" db="EMBL/GenBank/DDBJ databases">
        <title>Whole genome shotgun sequence of Actinoplanes palleronii NBRC 14916.</title>
        <authorList>
            <person name="Komaki H."/>
            <person name="Tamura T."/>
        </authorList>
    </citation>
    <scope>NUCLEOTIDE SEQUENCE [LARGE SCALE GENOMIC DNA]</scope>
    <source>
        <strain evidence="1 2">NBRC 14916</strain>
    </source>
</reference>
<evidence type="ECO:0000313" key="1">
    <source>
        <dbReference type="EMBL" id="GIE68898.1"/>
    </source>
</evidence>
<gene>
    <name evidence="1" type="ORF">Apa02nite_050060</name>
</gene>
<protein>
    <submittedName>
        <fullName evidence="1">Uncharacterized protein</fullName>
    </submittedName>
</protein>
<comment type="caution">
    <text evidence="1">The sequence shown here is derived from an EMBL/GenBank/DDBJ whole genome shotgun (WGS) entry which is preliminary data.</text>
</comment>
<organism evidence="1 2">
    <name type="scientific">Actinoplanes palleronii</name>
    <dbReference type="NCBI Taxonomy" id="113570"/>
    <lineage>
        <taxon>Bacteria</taxon>
        <taxon>Bacillati</taxon>
        <taxon>Actinomycetota</taxon>
        <taxon>Actinomycetes</taxon>
        <taxon>Micromonosporales</taxon>
        <taxon>Micromonosporaceae</taxon>
        <taxon>Actinoplanes</taxon>
    </lineage>
</organism>
<proteinExistence type="predicted"/>
<sequence>MLTSIVTAGVEGAAAAGVAGASGGGMAAAGAVAAASETATVAAGAIAASSAGSAGSAAMAVSGTFAASVATVGMWGRPITSALRGNALTDRGTVPKKEFGYDLRNGANPMDIIPPHAVENEWTNVES</sequence>